<dbReference type="InterPro" id="IPR005537">
    <property type="entry name" value="RAMP_III_fam"/>
</dbReference>
<dbReference type="InterPro" id="IPR013411">
    <property type="entry name" value="CRISPR-assoc_RAMP_Csx7"/>
</dbReference>
<dbReference type="GO" id="GO:0051607">
    <property type="term" value="P:defense response to virus"/>
    <property type="evidence" value="ECO:0007669"/>
    <property type="project" value="UniProtKB-KW"/>
</dbReference>
<reference evidence="3 4" key="1">
    <citation type="submission" date="2018-12" db="EMBL/GenBank/DDBJ databases">
        <title>Genome Sequence of Candidatus Viridilinea halotolerans isolated from saline sulfide-rich spring.</title>
        <authorList>
            <person name="Grouzdev D.S."/>
            <person name="Burganskaya E.I."/>
            <person name="Krutkina M.S."/>
            <person name="Sukhacheva M.V."/>
            <person name="Gorlenko V.M."/>
        </authorList>
    </citation>
    <scope>NUCLEOTIDE SEQUENCE [LARGE SCALE GENOMIC DNA]</scope>
    <source>
        <strain evidence="3">Chok-6</strain>
    </source>
</reference>
<evidence type="ECO:0000256" key="1">
    <source>
        <dbReference type="ARBA" id="ARBA00023118"/>
    </source>
</evidence>
<comment type="caution">
    <text evidence="3">The sequence shown here is derived from an EMBL/GenBank/DDBJ whole genome shotgun (WGS) entry which is preliminary data.</text>
</comment>
<dbReference type="Proteomes" id="UP000280307">
    <property type="component" value="Unassembled WGS sequence"/>
</dbReference>
<evidence type="ECO:0000259" key="2">
    <source>
        <dbReference type="Pfam" id="PF03787"/>
    </source>
</evidence>
<evidence type="ECO:0000313" key="4">
    <source>
        <dbReference type="Proteomes" id="UP000280307"/>
    </source>
</evidence>
<dbReference type="PANTHER" id="PTHR35579">
    <property type="entry name" value="CRISPR SYSTEM CMS ENDORIBONUCLEASE CSM3"/>
    <property type="match status" value="1"/>
</dbReference>
<dbReference type="PANTHER" id="PTHR35579:SF3">
    <property type="entry name" value="CRISPR SYSTEM CMS ENDORIBONUCLEASE CSM3"/>
    <property type="match status" value="1"/>
</dbReference>
<protein>
    <submittedName>
        <fullName evidence="3">CRISPR-associated RAMP protein</fullName>
    </submittedName>
</protein>
<dbReference type="Pfam" id="PF03787">
    <property type="entry name" value="RAMPs"/>
    <property type="match status" value="1"/>
</dbReference>
<dbReference type="EMBL" id="RSAS01000703">
    <property type="protein sequence ID" value="RRR68653.1"/>
    <property type="molecule type" value="Genomic_DNA"/>
</dbReference>
<sequence length="277" mass="30880">MNVDLFRRLERRYLFTGTLVLRTALHLGGGDGTLGATDSPVVRRPDGQPFIPGSSLKGAFRSTVEKLALTLALSNMEKDALDLSAAWIKQFNQRRRDEEWSDTKTVAEVAAQWPVTAHLFGTPYTASKLSFNDAYLRDETENIVQRRDGVAIDRDSERAVDQLKYDYEVVPATVGFTFELLLENPSNLDLGLTCLGLSELRSGLFSLGGKRSSGLGRCILEAAQGYQLDLSATDSRKRAERLIRYLKGDSYATKFDPIAPFDPWIDQQIELLLKEVA</sequence>
<feature type="domain" description="CRISPR type III-associated protein" evidence="2">
    <location>
        <begin position="19"/>
        <end position="218"/>
    </location>
</feature>
<dbReference type="InterPro" id="IPR052216">
    <property type="entry name" value="CRISPR_Csm3_endoribonuclease"/>
</dbReference>
<proteinExistence type="predicted"/>
<evidence type="ECO:0000313" key="3">
    <source>
        <dbReference type="EMBL" id="RRR68653.1"/>
    </source>
</evidence>
<dbReference type="NCBIfam" id="TIGR02581">
    <property type="entry name" value="cas_cyan_RAMP"/>
    <property type="match status" value="1"/>
</dbReference>
<accession>A0A426TU69</accession>
<keyword evidence="1" id="KW-0051">Antiviral defense</keyword>
<organism evidence="3 4">
    <name type="scientific">Candidatus Viridilinea halotolerans</name>
    <dbReference type="NCBI Taxonomy" id="2491704"/>
    <lineage>
        <taxon>Bacteria</taxon>
        <taxon>Bacillati</taxon>
        <taxon>Chloroflexota</taxon>
        <taxon>Chloroflexia</taxon>
        <taxon>Chloroflexales</taxon>
        <taxon>Chloroflexineae</taxon>
        <taxon>Oscillochloridaceae</taxon>
        <taxon>Candidatus Viridilinea</taxon>
    </lineage>
</organism>
<gene>
    <name evidence="3" type="ORF">EI684_17325</name>
</gene>
<name>A0A426TU69_9CHLR</name>
<dbReference type="AlphaFoldDB" id="A0A426TU69"/>